<sequence>MRNRDDRSTSGRSRDGRSEKGYRSKNDARINKSSQRSSTEGRPPTTGRRDKAGRTNKSNHSSGGASVASARSRASRATSVRHDTRTGRMVFEAKGRKIYEFEQTDKDITIYIGAPSFVKSTSELSCNITKTHLQLGLAGSSKWFIDENTFGPVDISKSSWNLGQESGSNVIFVYLRKYNRGDHWETALHGKSKGTVRPAKKRDS</sequence>
<dbReference type="PANTHER" id="PTHR12356:SF18">
    <property type="entry name" value="NUDC DOMAIN-CONTAINING PROTEIN 2"/>
    <property type="match status" value="1"/>
</dbReference>
<dbReference type="GO" id="GO:0005737">
    <property type="term" value="C:cytoplasm"/>
    <property type="evidence" value="ECO:0007669"/>
    <property type="project" value="TreeGrafter"/>
</dbReference>
<dbReference type="AlphaFoldDB" id="A0A7R9ZKZ9"/>
<dbReference type="GO" id="GO:0051082">
    <property type="term" value="F:unfolded protein binding"/>
    <property type="evidence" value="ECO:0007669"/>
    <property type="project" value="TreeGrafter"/>
</dbReference>
<protein>
    <recommendedName>
        <fullName evidence="2">CS domain-containing protein</fullName>
    </recommendedName>
</protein>
<name>A0A7R9ZKZ9_9STRA</name>
<feature type="compositionally biased region" description="Polar residues" evidence="1">
    <location>
        <begin position="31"/>
        <end position="40"/>
    </location>
</feature>
<dbReference type="InterPro" id="IPR007052">
    <property type="entry name" value="CS_dom"/>
</dbReference>
<feature type="compositionally biased region" description="Low complexity" evidence="1">
    <location>
        <begin position="61"/>
        <end position="78"/>
    </location>
</feature>
<gene>
    <name evidence="3" type="ORF">CAUS1442_LOCUS2000</name>
</gene>
<reference evidence="3" key="1">
    <citation type="submission" date="2021-01" db="EMBL/GenBank/DDBJ databases">
        <authorList>
            <person name="Corre E."/>
            <person name="Pelletier E."/>
            <person name="Niang G."/>
            <person name="Scheremetjew M."/>
            <person name="Finn R."/>
            <person name="Kale V."/>
            <person name="Holt S."/>
            <person name="Cochrane G."/>
            <person name="Meng A."/>
            <person name="Brown T."/>
            <person name="Cohen L."/>
        </authorList>
    </citation>
    <scope>NUCLEOTIDE SEQUENCE</scope>
    <source>
        <strain evidence="3">CCMP3328</strain>
    </source>
</reference>
<organism evidence="3">
    <name type="scientific">Craspedostauros australis</name>
    <dbReference type="NCBI Taxonomy" id="1486917"/>
    <lineage>
        <taxon>Eukaryota</taxon>
        <taxon>Sar</taxon>
        <taxon>Stramenopiles</taxon>
        <taxon>Ochrophyta</taxon>
        <taxon>Bacillariophyta</taxon>
        <taxon>Bacillariophyceae</taxon>
        <taxon>Bacillariophycidae</taxon>
        <taxon>Naviculales</taxon>
        <taxon>Naviculaceae</taxon>
        <taxon>Craspedostauros</taxon>
    </lineage>
</organism>
<feature type="region of interest" description="Disordered" evidence="1">
    <location>
        <begin position="1"/>
        <end position="83"/>
    </location>
</feature>
<evidence type="ECO:0000259" key="2">
    <source>
        <dbReference type="PROSITE" id="PS51203"/>
    </source>
</evidence>
<proteinExistence type="predicted"/>
<feature type="domain" description="CS" evidence="2">
    <location>
        <begin position="94"/>
        <end position="188"/>
    </location>
</feature>
<dbReference type="EMBL" id="HBEF01003140">
    <property type="protein sequence ID" value="CAD8329902.1"/>
    <property type="molecule type" value="Transcribed_RNA"/>
</dbReference>
<dbReference type="Gene3D" id="2.60.40.790">
    <property type="match status" value="1"/>
</dbReference>
<dbReference type="InterPro" id="IPR037898">
    <property type="entry name" value="NudC_fam"/>
</dbReference>
<evidence type="ECO:0000313" key="3">
    <source>
        <dbReference type="EMBL" id="CAD8329902.1"/>
    </source>
</evidence>
<dbReference type="SUPFAM" id="SSF49764">
    <property type="entry name" value="HSP20-like chaperones"/>
    <property type="match status" value="1"/>
</dbReference>
<feature type="compositionally biased region" description="Basic and acidic residues" evidence="1">
    <location>
        <begin position="1"/>
        <end position="30"/>
    </location>
</feature>
<accession>A0A7R9ZKZ9</accession>
<dbReference type="PANTHER" id="PTHR12356">
    <property type="entry name" value="NUCLEAR MOVEMENT PROTEIN NUDC"/>
    <property type="match status" value="1"/>
</dbReference>
<evidence type="ECO:0000256" key="1">
    <source>
        <dbReference type="SAM" id="MobiDB-lite"/>
    </source>
</evidence>
<dbReference type="Pfam" id="PF04969">
    <property type="entry name" value="CS"/>
    <property type="match status" value="1"/>
</dbReference>
<dbReference type="InterPro" id="IPR008978">
    <property type="entry name" value="HSP20-like_chaperone"/>
</dbReference>
<dbReference type="PROSITE" id="PS51203">
    <property type="entry name" value="CS"/>
    <property type="match status" value="1"/>
</dbReference>
<dbReference type="GO" id="GO:0006457">
    <property type="term" value="P:protein folding"/>
    <property type="evidence" value="ECO:0007669"/>
    <property type="project" value="TreeGrafter"/>
</dbReference>